<feature type="transmembrane region" description="Helical" evidence="5">
    <location>
        <begin position="238"/>
        <end position="257"/>
    </location>
</feature>
<dbReference type="PANTHER" id="PTHR37422">
    <property type="entry name" value="TEICHURONIC ACID BIOSYNTHESIS PROTEIN TUAE"/>
    <property type="match status" value="1"/>
</dbReference>
<evidence type="ECO:0000256" key="4">
    <source>
        <dbReference type="ARBA" id="ARBA00023136"/>
    </source>
</evidence>
<dbReference type="EMBL" id="BMJQ01000009">
    <property type="protein sequence ID" value="GGF26215.1"/>
    <property type="molecule type" value="Genomic_DNA"/>
</dbReference>
<reference evidence="7" key="1">
    <citation type="journal article" date="2014" name="Int. J. Syst. Evol. Microbiol.">
        <title>Complete genome sequence of Corynebacterium casei LMG S-19264T (=DSM 44701T), isolated from a smear-ripened cheese.</title>
        <authorList>
            <consortium name="US DOE Joint Genome Institute (JGI-PGF)"/>
            <person name="Walter F."/>
            <person name="Albersmeier A."/>
            <person name="Kalinowski J."/>
            <person name="Ruckert C."/>
        </authorList>
    </citation>
    <scope>NUCLEOTIDE SEQUENCE</scope>
    <source>
        <strain evidence="7">CGMCC 1.15725</strain>
    </source>
</reference>
<dbReference type="PANTHER" id="PTHR37422:SF21">
    <property type="entry name" value="EXOQ-LIKE PROTEIN"/>
    <property type="match status" value="1"/>
</dbReference>
<feature type="transmembrane region" description="Helical" evidence="5">
    <location>
        <begin position="95"/>
        <end position="114"/>
    </location>
</feature>
<dbReference type="RefSeq" id="WP_189048129.1">
    <property type="nucleotide sequence ID" value="NZ_BMJQ01000009.1"/>
</dbReference>
<dbReference type="GO" id="GO:0016020">
    <property type="term" value="C:membrane"/>
    <property type="evidence" value="ECO:0007669"/>
    <property type="project" value="UniProtKB-SubCell"/>
</dbReference>
<proteinExistence type="predicted"/>
<evidence type="ECO:0000256" key="5">
    <source>
        <dbReference type="SAM" id="Phobius"/>
    </source>
</evidence>
<organism evidence="7 8">
    <name type="scientific">Aliidongia dinghuensis</name>
    <dbReference type="NCBI Taxonomy" id="1867774"/>
    <lineage>
        <taxon>Bacteria</taxon>
        <taxon>Pseudomonadati</taxon>
        <taxon>Pseudomonadota</taxon>
        <taxon>Alphaproteobacteria</taxon>
        <taxon>Rhodospirillales</taxon>
        <taxon>Dongiaceae</taxon>
        <taxon>Aliidongia</taxon>
    </lineage>
</organism>
<feature type="transmembrane region" description="Helical" evidence="5">
    <location>
        <begin position="167"/>
        <end position="187"/>
    </location>
</feature>
<dbReference type="AlphaFoldDB" id="A0A8J2YV85"/>
<feature type="transmembrane region" description="Helical" evidence="5">
    <location>
        <begin position="43"/>
        <end position="59"/>
    </location>
</feature>
<evidence type="ECO:0000256" key="1">
    <source>
        <dbReference type="ARBA" id="ARBA00004141"/>
    </source>
</evidence>
<sequence>MTLSPSTPTDLRLRRGQNAAPLLAVALFLLGPLVYAAPLSAAILLPITTLIAGILAWRRSALDWRGVGRSIAPWLPFFALMLASSLWALDGKAALLLAARLSLVVALGLALVHWCRDVAAMQPARLLPALAWGLVVANLVVLADIALGGALSRHTHAPRAAYDFITYYGRGATIHAILLAPLAWGLWRSGARRLAVAQVALAVLCVFETHDLSAKVALAGALAGGALVLAAPRLRWGFLALLGVVALGLPLAFPVQLDPARECWMFEHKKSALHRVYIWDFVTTRIAERPIFGWGLDAARRIPGGQDTVRLGEGCPGAIPVEGQKLPLHPHNAVLQTWLELGAVGIVVGFGTVILALGRSYVDRRRTAAAALVAASVAGTLVALVSYGVWQEWFLSSLMLAAAVAALALRQDALGSTTGSQSD</sequence>
<evidence type="ECO:0000256" key="3">
    <source>
        <dbReference type="ARBA" id="ARBA00022989"/>
    </source>
</evidence>
<gene>
    <name evidence="7" type="ORF">GCM10011611_35340</name>
</gene>
<feature type="transmembrane region" description="Helical" evidence="5">
    <location>
        <begin position="369"/>
        <end position="387"/>
    </location>
</feature>
<evidence type="ECO:0000259" key="6">
    <source>
        <dbReference type="Pfam" id="PF04932"/>
    </source>
</evidence>
<keyword evidence="3 5" id="KW-1133">Transmembrane helix</keyword>
<name>A0A8J2YV85_9PROT</name>
<feature type="transmembrane region" description="Helical" evidence="5">
    <location>
        <begin position="338"/>
        <end position="357"/>
    </location>
</feature>
<protein>
    <recommendedName>
        <fullName evidence="6">O-antigen ligase-related domain-containing protein</fullName>
    </recommendedName>
</protein>
<feature type="transmembrane region" description="Helical" evidence="5">
    <location>
        <begin position="126"/>
        <end position="147"/>
    </location>
</feature>
<feature type="transmembrane region" description="Helical" evidence="5">
    <location>
        <begin position="71"/>
        <end position="89"/>
    </location>
</feature>
<dbReference type="Pfam" id="PF04932">
    <property type="entry name" value="Wzy_C"/>
    <property type="match status" value="1"/>
</dbReference>
<dbReference type="Proteomes" id="UP000646365">
    <property type="component" value="Unassembled WGS sequence"/>
</dbReference>
<keyword evidence="4 5" id="KW-0472">Membrane</keyword>
<evidence type="ECO:0000256" key="2">
    <source>
        <dbReference type="ARBA" id="ARBA00022692"/>
    </source>
</evidence>
<keyword evidence="8" id="KW-1185">Reference proteome</keyword>
<reference evidence="7" key="2">
    <citation type="submission" date="2020-09" db="EMBL/GenBank/DDBJ databases">
        <authorList>
            <person name="Sun Q."/>
            <person name="Zhou Y."/>
        </authorList>
    </citation>
    <scope>NUCLEOTIDE SEQUENCE</scope>
    <source>
        <strain evidence="7">CGMCC 1.15725</strain>
    </source>
</reference>
<feature type="domain" description="O-antigen ligase-related" evidence="6">
    <location>
        <begin position="199"/>
        <end position="348"/>
    </location>
</feature>
<comment type="subcellular location">
    <subcellularLocation>
        <location evidence="1">Membrane</location>
        <topology evidence="1">Multi-pass membrane protein</topology>
    </subcellularLocation>
</comment>
<comment type="caution">
    <text evidence="7">The sequence shown here is derived from an EMBL/GenBank/DDBJ whole genome shotgun (WGS) entry which is preliminary data.</text>
</comment>
<evidence type="ECO:0000313" key="8">
    <source>
        <dbReference type="Proteomes" id="UP000646365"/>
    </source>
</evidence>
<evidence type="ECO:0000313" key="7">
    <source>
        <dbReference type="EMBL" id="GGF26215.1"/>
    </source>
</evidence>
<dbReference type="InterPro" id="IPR007016">
    <property type="entry name" value="O-antigen_ligase-rel_domated"/>
</dbReference>
<dbReference type="InterPro" id="IPR051533">
    <property type="entry name" value="WaaL-like"/>
</dbReference>
<keyword evidence="2 5" id="KW-0812">Transmembrane</keyword>
<accession>A0A8J2YV85</accession>